<dbReference type="AlphaFoldDB" id="A0A1G9PY92"/>
<dbReference type="InterPro" id="IPR029033">
    <property type="entry name" value="His_PPase_superfam"/>
</dbReference>
<organism evidence="1 2">
    <name type="scientific">Modicisalibacter muralis</name>
    <dbReference type="NCBI Taxonomy" id="119000"/>
    <lineage>
        <taxon>Bacteria</taxon>
        <taxon>Pseudomonadati</taxon>
        <taxon>Pseudomonadota</taxon>
        <taxon>Gammaproteobacteria</taxon>
        <taxon>Oceanospirillales</taxon>
        <taxon>Halomonadaceae</taxon>
        <taxon>Modicisalibacter</taxon>
    </lineage>
</organism>
<reference evidence="1 2" key="1">
    <citation type="submission" date="2016-10" db="EMBL/GenBank/DDBJ databases">
        <authorList>
            <person name="de Groot N.N."/>
        </authorList>
    </citation>
    <scope>NUCLEOTIDE SEQUENCE [LARGE SCALE GENOMIC DNA]</scope>
    <source>
        <strain evidence="1 2">DSM 14789</strain>
    </source>
</reference>
<evidence type="ECO:0000313" key="2">
    <source>
        <dbReference type="Proteomes" id="UP000198654"/>
    </source>
</evidence>
<dbReference type="Pfam" id="PF00300">
    <property type="entry name" value="His_Phos_1"/>
    <property type="match status" value="1"/>
</dbReference>
<gene>
    <name evidence="1" type="ORF">SAMN05661010_03195</name>
</gene>
<dbReference type="InterPro" id="IPR004449">
    <property type="entry name" value="SixA"/>
</dbReference>
<dbReference type="Gene3D" id="3.40.50.1240">
    <property type="entry name" value="Phosphoglycerate mutase-like"/>
    <property type="match status" value="1"/>
</dbReference>
<accession>A0A1G9PY92</accession>
<dbReference type="RefSeq" id="WP_245704237.1">
    <property type="nucleotide sequence ID" value="NZ_FNGI01000010.1"/>
</dbReference>
<protein>
    <submittedName>
        <fullName evidence="1">Phosphohistidine phosphatase, SixA</fullName>
    </submittedName>
</protein>
<dbReference type="NCBIfam" id="TIGR00249">
    <property type="entry name" value="sixA"/>
    <property type="match status" value="1"/>
</dbReference>
<dbReference type="GO" id="GO:0101006">
    <property type="term" value="F:protein histidine phosphatase activity"/>
    <property type="evidence" value="ECO:0007669"/>
    <property type="project" value="InterPro"/>
</dbReference>
<dbReference type="SUPFAM" id="SSF53254">
    <property type="entry name" value="Phosphoglycerate mutase-like"/>
    <property type="match status" value="1"/>
</dbReference>
<evidence type="ECO:0000313" key="1">
    <source>
        <dbReference type="EMBL" id="SDM03714.1"/>
    </source>
</evidence>
<dbReference type="Proteomes" id="UP000198654">
    <property type="component" value="Unassembled WGS sequence"/>
</dbReference>
<dbReference type="CDD" id="cd07067">
    <property type="entry name" value="HP_PGM_like"/>
    <property type="match status" value="1"/>
</dbReference>
<proteinExistence type="predicted"/>
<sequence length="165" mass="17777">MSAGLNARLWIMRHGEAVPGHPDPQRELTAHGRDEVARVADWLAVTLEPSQQAALRIAASPYRRAGQTANIVAERLAKPVETLSLITPNDPIEPVIDWLQNEAQHVPWLLVGHMPLVGALTARLVDGDPRGSLAMPTAAIAALQAEVWAAGCAQLAYFRHPGELA</sequence>
<dbReference type="STRING" id="119000.SAMN05661010_03195"/>
<keyword evidence="2" id="KW-1185">Reference proteome</keyword>
<dbReference type="GO" id="GO:0005737">
    <property type="term" value="C:cytoplasm"/>
    <property type="evidence" value="ECO:0007669"/>
    <property type="project" value="InterPro"/>
</dbReference>
<dbReference type="InterPro" id="IPR013078">
    <property type="entry name" value="His_Pase_superF_clade-1"/>
</dbReference>
<dbReference type="SMART" id="SM00855">
    <property type="entry name" value="PGAM"/>
    <property type="match status" value="1"/>
</dbReference>
<name>A0A1G9PY92_9GAMM</name>
<dbReference type="EMBL" id="FNGI01000010">
    <property type="protein sequence ID" value="SDM03714.1"/>
    <property type="molecule type" value="Genomic_DNA"/>
</dbReference>